<dbReference type="GO" id="GO:0005886">
    <property type="term" value="C:plasma membrane"/>
    <property type="evidence" value="ECO:0007669"/>
    <property type="project" value="UniProtKB-SubCell"/>
</dbReference>
<feature type="transmembrane region" description="Helical" evidence="5">
    <location>
        <begin position="61"/>
        <end position="78"/>
    </location>
</feature>
<name>A0A2V2BP97_9GAMM</name>
<feature type="transmembrane region" description="Helical" evidence="5">
    <location>
        <begin position="25"/>
        <end position="46"/>
    </location>
</feature>
<dbReference type="GO" id="GO:0046943">
    <property type="term" value="F:carboxylic acid transmembrane transporter activity"/>
    <property type="evidence" value="ECO:0007669"/>
    <property type="project" value="TreeGrafter"/>
</dbReference>
<dbReference type="Gene3D" id="1.20.1250.20">
    <property type="entry name" value="MFS general substrate transporter like domains"/>
    <property type="match status" value="1"/>
</dbReference>
<dbReference type="PANTHER" id="PTHR23508">
    <property type="entry name" value="CARBOXYLIC ACID TRANSPORTER PROTEIN HOMOLOG"/>
    <property type="match status" value="1"/>
</dbReference>
<comment type="subcellular location">
    <subcellularLocation>
        <location evidence="1">Endomembrane system</location>
        <topology evidence="1">Multi-pass membrane protein</topology>
    </subcellularLocation>
</comment>
<feature type="transmembrane region" description="Helical" evidence="5">
    <location>
        <begin position="292"/>
        <end position="315"/>
    </location>
</feature>
<evidence type="ECO:0000256" key="5">
    <source>
        <dbReference type="SAM" id="Phobius"/>
    </source>
</evidence>
<keyword evidence="3 5" id="KW-1133">Transmembrane helix</keyword>
<reference evidence="7 8" key="1">
    <citation type="submission" date="2018-05" db="EMBL/GenBank/DDBJ databases">
        <title>Genomic Encyclopedia of Type Strains, Phase IV (KMG-V): Genome sequencing to study the core and pangenomes of soil and plant-associated prokaryotes.</title>
        <authorList>
            <person name="Whitman W."/>
        </authorList>
    </citation>
    <scope>NUCLEOTIDE SEQUENCE [LARGE SCALE GENOMIC DNA]</scope>
    <source>
        <strain evidence="7 8">PNA 200-10</strain>
    </source>
</reference>
<accession>A0A2V2BP97</accession>
<dbReference type="Pfam" id="PF07690">
    <property type="entry name" value="MFS_1"/>
    <property type="match status" value="1"/>
</dbReference>
<feature type="transmembrane region" description="Helical" evidence="5">
    <location>
        <begin position="327"/>
        <end position="348"/>
    </location>
</feature>
<feature type="transmembrane region" description="Helical" evidence="5">
    <location>
        <begin position="90"/>
        <end position="110"/>
    </location>
</feature>
<feature type="transmembrane region" description="Helical" evidence="5">
    <location>
        <begin position="260"/>
        <end position="280"/>
    </location>
</feature>
<dbReference type="OrthoDB" id="7066727at2"/>
<dbReference type="EMBL" id="QGHF01000003">
    <property type="protein sequence ID" value="PWK98505.1"/>
    <property type="molecule type" value="Genomic_DNA"/>
</dbReference>
<organism evidence="7 8">
    <name type="scientific">Pantoea allii</name>
    <dbReference type="NCBI Taxonomy" id="574096"/>
    <lineage>
        <taxon>Bacteria</taxon>
        <taxon>Pseudomonadati</taxon>
        <taxon>Pseudomonadota</taxon>
        <taxon>Gammaproteobacteria</taxon>
        <taxon>Enterobacterales</taxon>
        <taxon>Erwiniaceae</taxon>
        <taxon>Pantoea</taxon>
    </lineage>
</organism>
<evidence type="ECO:0000313" key="8">
    <source>
        <dbReference type="Proteomes" id="UP000245981"/>
    </source>
</evidence>
<dbReference type="InterPro" id="IPR020846">
    <property type="entry name" value="MFS_dom"/>
</dbReference>
<sequence>MAESKTIDVRALIDSRPLGMWQKMVVLFGFCIIALDGFDIAIMGFIAPELKADWGITNRELGLIISAALVGLALGAMLSGPLSDRLGRKVVIINSVFFFGAWTLITAFSQNMEQMILFRFLTGLGLGAAMPNVGTLVAEFAPARRRAFLITVVFCGFTFGAALGGFAASWLMPHFGWHAVLMLGGILPMLFVPLLIWALPESVCFLVVRRAASKKIHRILAKLAPDLDLQQCSVELPPVSKANAQPVKVVLNDQYRFGSLMLWGAYFTALFLFYTLGSWLPMLIKDNGFDVVQAAIITALFQAGGTCGSLFSGWLMDRIESHRALSLIYGAGALFTVGMGFSLAHPVLLGGCAMMIGFCIGGANTGMNALSASFYPTEARATGSSWMHGVGRIGAILSALVGAEMLALGWGFATIFAVLAIPALLTVAMITAKGRYQQRQAASRSTPSRWGISPGDIR</sequence>
<dbReference type="InterPro" id="IPR011701">
    <property type="entry name" value="MFS"/>
</dbReference>
<feature type="domain" description="Major facilitator superfamily (MFS) profile" evidence="6">
    <location>
        <begin position="25"/>
        <end position="435"/>
    </location>
</feature>
<dbReference type="PROSITE" id="PS50850">
    <property type="entry name" value="MFS"/>
    <property type="match status" value="1"/>
</dbReference>
<evidence type="ECO:0000313" key="7">
    <source>
        <dbReference type="EMBL" id="PWK98505.1"/>
    </source>
</evidence>
<keyword evidence="2 5" id="KW-0812">Transmembrane</keyword>
<feature type="transmembrane region" description="Helical" evidence="5">
    <location>
        <begin position="409"/>
        <end position="430"/>
    </location>
</feature>
<evidence type="ECO:0000256" key="4">
    <source>
        <dbReference type="ARBA" id="ARBA00023136"/>
    </source>
</evidence>
<evidence type="ECO:0000259" key="6">
    <source>
        <dbReference type="PROSITE" id="PS50850"/>
    </source>
</evidence>
<dbReference type="CDD" id="cd17365">
    <property type="entry name" value="MFS_PcaK_like"/>
    <property type="match status" value="1"/>
</dbReference>
<dbReference type="InterPro" id="IPR005829">
    <property type="entry name" value="Sugar_transporter_CS"/>
</dbReference>
<proteinExistence type="predicted"/>
<dbReference type="AlphaFoldDB" id="A0A2V2BP97"/>
<feature type="transmembrane region" description="Helical" evidence="5">
    <location>
        <begin position="147"/>
        <end position="171"/>
    </location>
</feature>
<dbReference type="RefSeq" id="WP_109716920.1">
    <property type="nucleotide sequence ID" value="NZ_CP193924.1"/>
</dbReference>
<feature type="transmembrane region" description="Helical" evidence="5">
    <location>
        <begin position="354"/>
        <end position="374"/>
    </location>
</feature>
<dbReference type="PANTHER" id="PTHR23508:SF10">
    <property type="entry name" value="CARBOXYLIC ACID TRANSPORTER PROTEIN HOMOLOG"/>
    <property type="match status" value="1"/>
</dbReference>
<dbReference type="SUPFAM" id="SSF103473">
    <property type="entry name" value="MFS general substrate transporter"/>
    <property type="match status" value="1"/>
</dbReference>
<protein>
    <submittedName>
        <fullName evidence="7">AAHS family 4-hydroxybenzoate transporter-like MFS transporter</fullName>
    </submittedName>
</protein>
<feature type="transmembrane region" description="Helical" evidence="5">
    <location>
        <begin position="386"/>
        <end position="403"/>
    </location>
</feature>
<evidence type="ECO:0000256" key="1">
    <source>
        <dbReference type="ARBA" id="ARBA00004127"/>
    </source>
</evidence>
<dbReference type="PROSITE" id="PS00216">
    <property type="entry name" value="SUGAR_TRANSPORT_1"/>
    <property type="match status" value="1"/>
</dbReference>
<evidence type="ECO:0000256" key="2">
    <source>
        <dbReference type="ARBA" id="ARBA00022692"/>
    </source>
</evidence>
<evidence type="ECO:0000256" key="3">
    <source>
        <dbReference type="ARBA" id="ARBA00022989"/>
    </source>
</evidence>
<dbReference type="Proteomes" id="UP000245981">
    <property type="component" value="Unassembled WGS sequence"/>
</dbReference>
<dbReference type="PROSITE" id="PS00217">
    <property type="entry name" value="SUGAR_TRANSPORT_2"/>
    <property type="match status" value="1"/>
</dbReference>
<dbReference type="InterPro" id="IPR036259">
    <property type="entry name" value="MFS_trans_sf"/>
</dbReference>
<comment type="caution">
    <text evidence="7">The sequence shown here is derived from an EMBL/GenBank/DDBJ whole genome shotgun (WGS) entry which is preliminary data.</text>
</comment>
<gene>
    <name evidence="7" type="ORF">C7431_103272</name>
</gene>
<keyword evidence="4 5" id="KW-0472">Membrane</keyword>
<feature type="transmembrane region" description="Helical" evidence="5">
    <location>
        <begin position="177"/>
        <end position="208"/>
    </location>
</feature>
<feature type="transmembrane region" description="Helical" evidence="5">
    <location>
        <begin position="116"/>
        <end position="140"/>
    </location>
</feature>